<dbReference type="Proteomes" id="UP001500320">
    <property type="component" value="Unassembled WGS sequence"/>
</dbReference>
<keyword evidence="1" id="KW-0560">Oxidoreductase</keyword>
<dbReference type="PANTHER" id="PTHR43244">
    <property type="match status" value="1"/>
</dbReference>
<dbReference type="SUPFAM" id="SSF51679">
    <property type="entry name" value="Bacterial luciferase-like"/>
    <property type="match status" value="1"/>
</dbReference>
<evidence type="ECO:0000256" key="1">
    <source>
        <dbReference type="ARBA" id="ARBA00023002"/>
    </source>
</evidence>
<protein>
    <submittedName>
        <fullName evidence="3">LLM class F420-dependent oxidoreductase</fullName>
    </submittedName>
</protein>
<dbReference type="InterPro" id="IPR011251">
    <property type="entry name" value="Luciferase-like_dom"/>
</dbReference>
<gene>
    <name evidence="3" type="ORF">GCM10010466_27430</name>
</gene>
<evidence type="ECO:0000313" key="4">
    <source>
        <dbReference type="Proteomes" id="UP001500320"/>
    </source>
</evidence>
<dbReference type="InterPro" id="IPR036661">
    <property type="entry name" value="Luciferase-like_sf"/>
</dbReference>
<dbReference type="Gene3D" id="3.20.20.30">
    <property type="entry name" value="Luciferase-like domain"/>
    <property type="match status" value="1"/>
</dbReference>
<dbReference type="Pfam" id="PF00296">
    <property type="entry name" value="Bac_luciferase"/>
    <property type="match status" value="1"/>
</dbReference>
<dbReference type="EMBL" id="BAAAUT010000019">
    <property type="protein sequence ID" value="GAA3135111.1"/>
    <property type="molecule type" value="Genomic_DNA"/>
</dbReference>
<dbReference type="PANTHER" id="PTHR43244:SF1">
    <property type="entry name" value="5,10-METHYLENETETRAHYDROMETHANOPTERIN REDUCTASE"/>
    <property type="match status" value="1"/>
</dbReference>
<sequence length="296" mass="31289">MGIGRIGVWHPLLGRAPAQAVRRAAAEIEALGYGALWYGEAPGTREAFTAGAVLLAATERIAVGSGIANIWARDATAMAAGAAALGEAYPGRFALGVGVSHAPLVERRGHDYTRPLAAMSAYLDAMDRSAADLFPVDPAPPRLLAALRPRMLELARDRADGAHPYFVPPEHTAAAREILGPDRILAPEQAFVLESDPGRARQVAREHMEGYLRLPNYANNLRHLGFGDDDLAGGGSDRLVDAIVAWGDADAVAARVREHLDAGADHVALQPLPPDLDTGVAQLTELAPALGVRPER</sequence>
<reference evidence="4" key="1">
    <citation type="journal article" date="2019" name="Int. J. Syst. Evol. Microbiol.">
        <title>The Global Catalogue of Microorganisms (GCM) 10K type strain sequencing project: providing services to taxonomists for standard genome sequencing and annotation.</title>
        <authorList>
            <consortium name="The Broad Institute Genomics Platform"/>
            <consortium name="The Broad Institute Genome Sequencing Center for Infectious Disease"/>
            <person name="Wu L."/>
            <person name="Ma J."/>
        </authorList>
    </citation>
    <scope>NUCLEOTIDE SEQUENCE [LARGE SCALE GENOMIC DNA]</scope>
    <source>
        <strain evidence="4">JCM 9373</strain>
    </source>
</reference>
<name>A0ABP6N3B2_9ACTN</name>
<evidence type="ECO:0000259" key="2">
    <source>
        <dbReference type="Pfam" id="PF00296"/>
    </source>
</evidence>
<dbReference type="InterPro" id="IPR019922">
    <property type="entry name" value="Lucif-like_OxRdatse_MSMEG_4141"/>
</dbReference>
<dbReference type="NCBIfam" id="TIGR03620">
    <property type="entry name" value="F420_MSMEG_4141"/>
    <property type="match status" value="1"/>
</dbReference>
<proteinExistence type="predicted"/>
<comment type="caution">
    <text evidence="3">The sequence shown here is derived from an EMBL/GenBank/DDBJ whole genome shotgun (WGS) entry which is preliminary data.</text>
</comment>
<dbReference type="InterPro" id="IPR050564">
    <property type="entry name" value="F420-G6PD/mer"/>
</dbReference>
<feature type="domain" description="Luciferase-like" evidence="2">
    <location>
        <begin position="16"/>
        <end position="266"/>
    </location>
</feature>
<organism evidence="3 4">
    <name type="scientific">Planomonospora alba</name>
    <dbReference type="NCBI Taxonomy" id="161354"/>
    <lineage>
        <taxon>Bacteria</taxon>
        <taxon>Bacillati</taxon>
        <taxon>Actinomycetota</taxon>
        <taxon>Actinomycetes</taxon>
        <taxon>Streptosporangiales</taxon>
        <taxon>Streptosporangiaceae</taxon>
        <taxon>Planomonospora</taxon>
    </lineage>
</organism>
<keyword evidence="4" id="KW-1185">Reference proteome</keyword>
<evidence type="ECO:0000313" key="3">
    <source>
        <dbReference type="EMBL" id="GAA3135111.1"/>
    </source>
</evidence>
<accession>A0ABP6N3B2</accession>